<proteinExistence type="predicted"/>
<evidence type="ECO:0000256" key="1">
    <source>
        <dbReference type="SAM" id="MobiDB-lite"/>
    </source>
</evidence>
<feature type="region of interest" description="Disordered" evidence="1">
    <location>
        <begin position="1"/>
        <end position="31"/>
    </location>
</feature>
<evidence type="ECO:0000313" key="2">
    <source>
        <dbReference type="EMBL" id="AFG19438.1"/>
    </source>
</evidence>
<feature type="compositionally biased region" description="Basic residues" evidence="1">
    <location>
        <begin position="1"/>
        <end position="16"/>
    </location>
</feature>
<dbReference type="InterPro" id="IPR032075">
    <property type="entry name" value="PI-PLC-C1"/>
</dbReference>
<dbReference type="GO" id="GO:0008081">
    <property type="term" value="F:phosphoric diester hydrolase activity"/>
    <property type="evidence" value="ECO:0007669"/>
    <property type="project" value="InterPro"/>
</dbReference>
<sequence>MSCLRRFTRGRHRPCRRATPTGGHVTGPFTRRAPFRPRAAVRAALLGTLTACLAFAMAGPGAVTASAAGTDALPLSGATTSGLHNSYDPATFTYLAQALDTGTSMIELDVWDDFFTQEWKVSHSNPTGNSNNCVNASSASQLYTGGANKDLESCLDDVRLWLGAHPGHGPLYIKLEMKAGFQATFGMSPAKLDQSISAHLGGLVFKPSDLLDKPGGGQYATLDAAASAGNWPTRQQLAGKVVLEIIPGTVEESNPTDSLWTDQEYAGYLRDLHNQGRTSQANVFPSVHNAQAGDPRSRYSDTSLRPWFVAFDGDAATYLNGSIDTGWYDTHHYLLFMTDAQNVPPALDDVNPSTADAQARVTQLAKAHATVASNDWKALPDVQSMVVPRG</sequence>
<protein>
    <submittedName>
        <fullName evidence="2">Lipoprotein</fullName>
    </submittedName>
</protein>
<dbReference type="GO" id="GO:0006629">
    <property type="term" value="P:lipid metabolic process"/>
    <property type="evidence" value="ECO:0007669"/>
    <property type="project" value="InterPro"/>
</dbReference>
<dbReference type="Pfam" id="PF16670">
    <property type="entry name" value="PI-PLC-C1"/>
    <property type="match status" value="1"/>
</dbReference>
<reference evidence="2" key="1">
    <citation type="journal article" date="2011" name="Angew. Chem. Int. Ed. Engl.">
        <title>Transcriptome mining of active biosynthetic pathways and their associated products in Streptomyces flaveolus.</title>
        <authorList>
            <person name="Qu X."/>
            <person name="Lei C."/>
            <person name="Liu W."/>
        </authorList>
    </citation>
    <scope>NUCLEOTIDE SEQUENCE</scope>
    <source>
        <strain evidence="2">DSM 9954</strain>
    </source>
</reference>
<dbReference type="EMBL" id="JF803483">
    <property type="protein sequence ID" value="AFG19438.1"/>
    <property type="molecule type" value="Genomic_DNA"/>
</dbReference>
<dbReference type="AlphaFoldDB" id="H9TEB7"/>
<dbReference type="Gene3D" id="3.20.20.190">
    <property type="entry name" value="Phosphatidylinositol (PI) phosphodiesterase"/>
    <property type="match status" value="1"/>
</dbReference>
<accession>H9TEB7</accession>
<dbReference type="CDD" id="cd08589">
    <property type="entry name" value="PI-PLCc_SaPLC1_like"/>
    <property type="match status" value="1"/>
</dbReference>
<organism evidence="2">
    <name type="scientific">Streptomyces flaveolus</name>
    <dbReference type="NCBI Taxonomy" id="67297"/>
    <lineage>
        <taxon>Bacteria</taxon>
        <taxon>Bacillati</taxon>
        <taxon>Actinomycetota</taxon>
        <taxon>Actinomycetes</taxon>
        <taxon>Kitasatosporales</taxon>
        <taxon>Streptomycetaceae</taxon>
        <taxon>Streptomyces</taxon>
    </lineage>
</organism>
<name>H9TEB7_9ACTN</name>
<dbReference type="InterPro" id="IPR017946">
    <property type="entry name" value="PLC-like_Pdiesterase_TIM-brl"/>
</dbReference>
<dbReference type="SUPFAM" id="SSF51695">
    <property type="entry name" value="PLC-like phosphodiesterases"/>
    <property type="match status" value="1"/>
</dbReference>
<keyword evidence="2" id="KW-0449">Lipoprotein</keyword>